<dbReference type="RefSeq" id="WP_054464872.1">
    <property type="nucleotide sequence ID" value="NZ_CP159837.1"/>
</dbReference>
<evidence type="ECO:0000313" key="1">
    <source>
        <dbReference type="EMBL" id="XCM36372.1"/>
    </source>
</evidence>
<accession>A0AAU8JDJ5</accession>
<sequence length="127" mass="14994">MTTNLDLLQPADKKIVGIYLPYYNQEKKRVLLPRAISLYRQGHLEGERKIEWGENIKFVASWQVSSLPADPTRCRVQFDGNADLNYQLTMTNVDFINFLIEIIENHRRHHVVDFSKGFYKKLLQRND</sequence>
<dbReference type="EMBL" id="CP159837">
    <property type="protein sequence ID" value="XCM36372.1"/>
    <property type="molecule type" value="Genomic_DNA"/>
</dbReference>
<organism evidence="1">
    <name type="scientific">Planktothricoides raciborskii GIHE-MW2</name>
    <dbReference type="NCBI Taxonomy" id="2792601"/>
    <lineage>
        <taxon>Bacteria</taxon>
        <taxon>Bacillati</taxon>
        <taxon>Cyanobacteriota</taxon>
        <taxon>Cyanophyceae</taxon>
        <taxon>Oscillatoriophycideae</taxon>
        <taxon>Oscillatoriales</taxon>
        <taxon>Oscillatoriaceae</taxon>
        <taxon>Planktothricoides</taxon>
    </lineage>
</organism>
<dbReference type="InterPro" id="IPR054652">
    <property type="entry name" value="T4P_EbsA-like"/>
</dbReference>
<dbReference type="AlphaFoldDB" id="A0AAU8JDJ5"/>
<name>A0AAU8JDJ5_9CYAN</name>
<protein>
    <submittedName>
        <fullName evidence="1">Type IV pilus biogenesis protein EbsA</fullName>
    </submittedName>
</protein>
<dbReference type="NCBIfam" id="NF045587">
    <property type="entry name" value="T4P_biogen_EbsA"/>
    <property type="match status" value="1"/>
</dbReference>
<gene>
    <name evidence="1" type="primary">ebsA</name>
    <name evidence="1" type="ORF">ABWT76_005128</name>
</gene>
<reference evidence="1" key="1">
    <citation type="submission" date="2024-07" db="EMBL/GenBank/DDBJ databases">
        <authorList>
            <person name="Kim Y.J."/>
            <person name="Jeong J.Y."/>
        </authorList>
    </citation>
    <scope>NUCLEOTIDE SEQUENCE</scope>
    <source>
        <strain evidence="1">GIHE-MW2</strain>
    </source>
</reference>
<proteinExistence type="predicted"/>